<sequence>MNSTAHHTDTAHGTSSSPDPADRPASSPELVQVVLDACSVADADTVLRVLGTRFAEESGEDMPRHDSTARSDTWTGAFLVGRDARDAALPSDLSLNGSVTVELQGGPVAVDRLRQTLTSAFGVQVSGSASGDQEIDLRLRLTHA</sequence>
<feature type="compositionally biased region" description="Basic and acidic residues" evidence="1">
    <location>
        <begin position="1"/>
        <end position="10"/>
    </location>
</feature>
<reference evidence="2 3" key="1">
    <citation type="submission" date="2016-10" db="EMBL/GenBank/DDBJ databases">
        <authorList>
            <person name="de Groot N.N."/>
        </authorList>
    </citation>
    <scope>NUCLEOTIDE SEQUENCE [LARGE SCALE GENOMIC DNA]</scope>
    <source>
        <strain evidence="2 3">OK461</strain>
    </source>
</reference>
<feature type="compositionally biased region" description="Low complexity" evidence="1">
    <location>
        <begin position="15"/>
        <end position="27"/>
    </location>
</feature>
<proteinExistence type="predicted"/>
<evidence type="ECO:0000256" key="1">
    <source>
        <dbReference type="SAM" id="MobiDB-lite"/>
    </source>
</evidence>
<dbReference type="RefSeq" id="WP_079174178.1">
    <property type="nucleotide sequence ID" value="NZ_FONR01000009.1"/>
</dbReference>
<protein>
    <submittedName>
        <fullName evidence="2">Uncharacterized protein</fullName>
    </submittedName>
</protein>
<feature type="region of interest" description="Disordered" evidence="1">
    <location>
        <begin position="1"/>
        <end position="27"/>
    </location>
</feature>
<dbReference type="OrthoDB" id="4325844at2"/>
<evidence type="ECO:0000313" key="3">
    <source>
        <dbReference type="Proteomes" id="UP000181942"/>
    </source>
</evidence>
<dbReference type="EMBL" id="FONR01000009">
    <property type="protein sequence ID" value="SFF60273.1"/>
    <property type="molecule type" value="Genomic_DNA"/>
</dbReference>
<dbReference type="AlphaFoldDB" id="A0A1I2K1P5"/>
<name>A0A1I2K1P5_9ACTN</name>
<organism evidence="2 3">
    <name type="scientific">Streptomyces mirabilis</name>
    <dbReference type="NCBI Taxonomy" id="68239"/>
    <lineage>
        <taxon>Bacteria</taxon>
        <taxon>Bacillati</taxon>
        <taxon>Actinomycetota</taxon>
        <taxon>Actinomycetes</taxon>
        <taxon>Kitasatosporales</taxon>
        <taxon>Streptomycetaceae</taxon>
        <taxon>Streptomyces</taxon>
    </lineage>
</organism>
<gene>
    <name evidence="2" type="ORF">SAMN02787118_109189</name>
</gene>
<dbReference type="Proteomes" id="UP000181942">
    <property type="component" value="Unassembled WGS sequence"/>
</dbReference>
<evidence type="ECO:0000313" key="2">
    <source>
        <dbReference type="EMBL" id="SFF60273.1"/>
    </source>
</evidence>
<accession>A0A1I2K1P5</accession>